<feature type="compositionally biased region" description="Low complexity" evidence="6">
    <location>
        <begin position="512"/>
        <end position="523"/>
    </location>
</feature>
<gene>
    <name evidence="8" type="ORF">KVV02_003015</name>
</gene>
<evidence type="ECO:0000256" key="3">
    <source>
        <dbReference type="ARBA" id="ARBA00023159"/>
    </source>
</evidence>
<dbReference type="Gene3D" id="4.10.280.10">
    <property type="entry name" value="Helix-loop-helix DNA-binding domain"/>
    <property type="match status" value="1"/>
</dbReference>
<dbReference type="PROSITE" id="PS50888">
    <property type="entry name" value="BHLH"/>
    <property type="match status" value="1"/>
</dbReference>
<dbReference type="Proteomes" id="UP000717515">
    <property type="component" value="Unassembled WGS sequence"/>
</dbReference>
<feature type="compositionally biased region" description="Basic and acidic residues" evidence="6">
    <location>
        <begin position="304"/>
        <end position="318"/>
    </location>
</feature>
<evidence type="ECO:0000256" key="5">
    <source>
        <dbReference type="ARBA" id="ARBA00023242"/>
    </source>
</evidence>
<organism evidence="8 9">
    <name type="scientific">Mortierella alpina</name>
    <name type="common">Oleaginous fungus</name>
    <name type="synonym">Mortierella renispora</name>
    <dbReference type="NCBI Taxonomy" id="64518"/>
    <lineage>
        <taxon>Eukaryota</taxon>
        <taxon>Fungi</taxon>
        <taxon>Fungi incertae sedis</taxon>
        <taxon>Mucoromycota</taxon>
        <taxon>Mortierellomycotina</taxon>
        <taxon>Mortierellomycetes</taxon>
        <taxon>Mortierellales</taxon>
        <taxon>Mortierellaceae</taxon>
        <taxon>Mortierella</taxon>
    </lineage>
</organism>
<feature type="compositionally biased region" description="Low complexity" evidence="6">
    <location>
        <begin position="284"/>
        <end position="302"/>
    </location>
</feature>
<feature type="compositionally biased region" description="Low complexity" evidence="6">
    <location>
        <begin position="457"/>
        <end position="503"/>
    </location>
</feature>
<keyword evidence="4" id="KW-0804">Transcription</keyword>
<evidence type="ECO:0000313" key="9">
    <source>
        <dbReference type="Proteomes" id="UP000717515"/>
    </source>
</evidence>
<comment type="caution">
    <text evidence="8">The sequence shown here is derived from an EMBL/GenBank/DDBJ whole genome shotgun (WGS) entry which is preliminary data.</text>
</comment>
<dbReference type="CDD" id="cd11404">
    <property type="entry name" value="bHLHzip_Mlx_like"/>
    <property type="match status" value="1"/>
</dbReference>
<accession>A0A9P8CU83</accession>
<dbReference type="InterPro" id="IPR011598">
    <property type="entry name" value="bHLH_dom"/>
</dbReference>
<keyword evidence="3" id="KW-0010">Activator</keyword>
<feature type="region of interest" description="Disordered" evidence="6">
    <location>
        <begin position="234"/>
        <end position="399"/>
    </location>
</feature>
<dbReference type="PANTHER" id="PTHR10328">
    <property type="entry name" value="PROTEIN MAX MYC-ASSOCIATED FACTOR X"/>
    <property type="match status" value="1"/>
</dbReference>
<evidence type="ECO:0000256" key="1">
    <source>
        <dbReference type="ARBA" id="ARBA00023015"/>
    </source>
</evidence>
<dbReference type="GO" id="GO:0003700">
    <property type="term" value="F:DNA-binding transcription factor activity"/>
    <property type="evidence" value="ECO:0007669"/>
    <property type="project" value="TreeGrafter"/>
</dbReference>
<feature type="compositionally biased region" description="Basic and acidic residues" evidence="6">
    <location>
        <begin position="377"/>
        <end position="397"/>
    </location>
</feature>
<evidence type="ECO:0000256" key="6">
    <source>
        <dbReference type="SAM" id="MobiDB-lite"/>
    </source>
</evidence>
<dbReference type="GO" id="GO:0045944">
    <property type="term" value="P:positive regulation of transcription by RNA polymerase II"/>
    <property type="evidence" value="ECO:0007669"/>
    <property type="project" value="TreeGrafter"/>
</dbReference>
<evidence type="ECO:0000256" key="4">
    <source>
        <dbReference type="ARBA" id="ARBA00023163"/>
    </source>
</evidence>
<reference evidence="8" key="1">
    <citation type="submission" date="2021-07" db="EMBL/GenBank/DDBJ databases">
        <title>Draft genome of Mortierella alpina, strain LL118, isolated from an aspen leaf litter sample.</title>
        <authorList>
            <person name="Yang S."/>
            <person name="Vinatzer B.A."/>
        </authorList>
    </citation>
    <scope>NUCLEOTIDE SEQUENCE</scope>
    <source>
        <strain evidence="8">LL118</strain>
    </source>
</reference>
<feature type="region of interest" description="Disordered" evidence="6">
    <location>
        <begin position="1"/>
        <end position="22"/>
    </location>
</feature>
<name>A0A9P8CU83_MORAP</name>
<protein>
    <recommendedName>
        <fullName evidence="7">BHLH domain-containing protein</fullName>
    </recommendedName>
</protein>
<sequence>MDNMFNTDSGLRPPSPLTFSSAPGQGLFGDSLGYEDFRFPNQDFINMPVSPGQSAPAQPPPPNMMMMAPSDPSMQLFNPSEQRYFSEFLDTLVVDQDFTFDPSAIPNLPNLSLFSQDALPAGFNLENSQNTNNPYMLPANTASSSSAAQQLQQQLYPHQHSLGTTQGAMDYDMSSGFKTNEQQESAYGSPAVPAKRTKTNKANGASSDALTLDATHSQDAAAAAAASKQLSKLSLDNPHHTNGHHHAGTLKATPAAKRSTKAKKNKREEADQYAQASGHRNHRGSSSSASSRSRSHSQSQSRVQLKEEESGHEQHDSVSDDYASDAPALKSNSHNNNNNNDNNNNGSSTPKGNTHDNSSSSPTSAAATSTTTKRKPYKELLTEEEKRANHIASEQKRRNTIRNGFKDMTDIIPDLKDVNSSKSTILFKAVDFIRYLERRNRILQEKAQLLETRLSMQKGQQHPYQQQHQHNPMSQHPSPPQQHQQHSQQHLQQQPSSQPQKQYHPQHHQHSYPHQQQQYQSQQLAAYNGAGLDDKRLQDIPNIYPVGLTR</sequence>
<dbReference type="GO" id="GO:0090575">
    <property type="term" value="C:RNA polymerase II transcription regulator complex"/>
    <property type="evidence" value="ECO:0007669"/>
    <property type="project" value="TreeGrafter"/>
</dbReference>
<keyword evidence="2" id="KW-0238">DNA-binding</keyword>
<dbReference type="AlphaFoldDB" id="A0A9P8CU83"/>
<evidence type="ECO:0000313" key="8">
    <source>
        <dbReference type="EMBL" id="KAG9319372.1"/>
    </source>
</evidence>
<keyword evidence="5" id="KW-0539">Nucleus</keyword>
<feature type="compositionally biased region" description="Low complexity" evidence="6">
    <location>
        <begin position="358"/>
        <end position="371"/>
    </location>
</feature>
<feature type="region of interest" description="Disordered" evidence="6">
    <location>
        <begin position="180"/>
        <end position="204"/>
    </location>
</feature>
<dbReference type="EMBL" id="JAIFTL010000474">
    <property type="protein sequence ID" value="KAG9319372.1"/>
    <property type="molecule type" value="Genomic_DNA"/>
</dbReference>
<feature type="domain" description="BHLH" evidence="7">
    <location>
        <begin position="385"/>
        <end position="436"/>
    </location>
</feature>
<feature type="compositionally biased region" description="Low complexity" evidence="6">
    <location>
        <begin position="331"/>
        <end position="348"/>
    </location>
</feature>
<dbReference type="PANTHER" id="PTHR10328:SF3">
    <property type="entry name" value="PROTEIN MAX"/>
    <property type="match status" value="1"/>
</dbReference>
<evidence type="ECO:0000259" key="7">
    <source>
        <dbReference type="PROSITE" id="PS50888"/>
    </source>
</evidence>
<dbReference type="GO" id="GO:0046983">
    <property type="term" value="F:protein dimerization activity"/>
    <property type="evidence" value="ECO:0007669"/>
    <property type="project" value="InterPro"/>
</dbReference>
<dbReference type="InterPro" id="IPR036638">
    <property type="entry name" value="HLH_DNA-bd_sf"/>
</dbReference>
<dbReference type="SUPFAM" id="SSF47459">
    <property type="entry name" value="HLH, helix-loop-helix DNA-binding domain"/>
    <property type="match status" value="1"/>
</dbReference>
<proteinExistence type="predicted"/>
<keyword evidence="1" id="KW-0805">Transcription regulation</keyword>
<evidence type="ECO:0000256" key="2">
    <source>
        <dbReference type="ARBA" id="ARBA00023125"/>
    </source>
</evidence>
<dbReference type="SMART" id="SM00353">
    <property type="entry name" value="HLH"/>
    <property type="match status" value="1"/>
</dbReference>
<feature type="region of interest" description="Disordered" evidence="6">
    <location>
        <begin position="456"/>
        <end position="550"/>
    </location>
</feature>
<dbReference type="Pfam" id="PF00010">
    <property type="entry name" value="HLH"/>
    <property type="match status" value="1"/>
</dbReference>
<dbReference type="GO" id="GO:0003677">
    <property type="term" value="F:DNA binding"/>
    <property type="evidence" value="ECO:0007669"/>
    <property type="project" value="UniProtKB-KW"/>
</dbReference>